<gene>
    <name evidence="3" type="ORF">MWH26_19090</name>
</gene>
<dbReference type="NCBIfam" id="TIGR02226">
    <property type="entry name" value="two_anch"/>
    <property type="match status" value="1"/>
</dbReference>
<name>A0ABY4J8X1_9BACT</name>
<evidence type="ECO:0000256" key="1">
    <source>
        <dbReference type="SAM" id="Phobius"/>
    </source>
</evidence>
<dbReference type="InterPro" id="IPR011933">
    <property type="entry name" value="Double_TM_dom"/>
</dbReference>
<sequence length="527" mass="55995">MPHLFFQHATAGWLALLGLVVPLAIYLWNRRPGRVVQVGSVRWLEAAANRRLRNIRPEQLLLFLLRAGILGLLALALAGPAQRQPLPPLRGQVLLSAEATPEQVATVRPVLDSLRRRGFELRRLGSHQPIGGPVAWATVGLGEAGTAPNSASSISTAPPTTLPLNLWSAAQQAADSLPNRPLVVVAPLTLASFAGTRPSLPAAVQWVPLPLPDSVTWPVAAWRPHPDSLGLLLASGGETGIAFRRVRRSWPATSGPITGLGPGVQVQFDAEQQQFTTKNARNISQSLPFLNRPPRLAVSYDAAHASSARVLVAALRAAGSVLPLPPQLAVTTTAPAATDSLDWLFWLRDSPVPASWSARVGAGLRVWQEARGGGQAVASSFSPPGSAAPIRLLRLDTTQALNSAANIWPLATGQPLLSLRAAGTGGWYHLRTRLDPTWSELADSPELPALFLPLLLPRTTAASSFSDPRPMPLAYLQPGPAAQRPTVSAPPLRAPERDLAPWVVGAAGVLFGLERLLASRRPSQQAA</sequence>
<keyword evidence="1" id="KW-0812">Transmembrane</keyword>
<protein>
    <submittedName>
        <fullName evidence="3">BatA domain-containing protein</fullName>
    </submittedName>
</protein>
<dbReference type="EMBL" id="CP095848">
    <property type="protein sequence ID" value="UPL49270.1"/>
    <property type="molecule type" value="Genomic_DNA"/>
</dbReference>
<keyword evidence="1" id="KW-1133">Transmembrane helix</keyword>
<evidence type="ECO:0000313" key="3">
    <source>
        <dbReference type="EMBL" id="UPL49270.1"/>
    </source>
</evidence>
<accession>A0ABY4J8X1</accession>
<evidence type="ECO:0000313" key="4">
    <source>
        <dbReference type="Proteomes" id="UP000829647"/>
    </source>
</evidence>
<dbReference type="Proteomes" id="UP000829647">
    <property type="component" value="Chromosome"/>
</dbReference>
<reference evidence="3 4" key="1">
    <citation type="submission" date="2022-04" db="EMBL/GenBank/DDBJ databases">
        <title>Hymenobacter sp. isolated from the air.</title>
        <authorList>
            <person name="Won M."/>
            <person name="Lee C.-M."/>
            <person name="Woen H.-Y."/>
            <person name="Kwon S.-W."/>
        </authorList>
    </citation>
    <scope>NUCLEOTIDE SEQUENCE [LARGE SCALE GENOMIC DNA]</scope>
    <source>
        <strain evidence="4">5516 S-25</strain>
    </source>
</reference>
<feature type="domain" description="Aerotolerance regulator N-terminal" evidence="2">
    <location>
        <begin position="12"/>
        <end position="80"/>
    </location>
</feature>
<evidence type="ECO:0000259" key="2">
    <source>
        <dbReference type="Pfam" id="PF07584"/>
    </source>
</evidence>
<feature type="transmembrane region" description="Helical" evidence="1">
    <location>
        <begin position="60"/>
        <end position="79"/>
    </location>
</feature>
<organism evidence="3 4">
    <name type="scientific">Hymenobacter sublimis</name>
    <dbReference type="NCBI Taxonomy" id="2933777"/>
    <lineage>
        <taxon>Bacteria</taxon>
        <taxon>Pseudomonadati</taxon>
        <taxon>Bacteroidota</taxon>
        <taxon>Cytophagia</taxon>
        <taxon>Cytophagales</taxon>
        <taxon>Hymenobacteraceae</taxon>
        <taxon>Hymenobacter</taxon>
    </lineage>
</organism>
<dbReference type="InterPro" id="IPR024163">
    <property type="entry name" value="Aerotolerance_reg_N"/>
</dbReference>
<keyword evidence="1" id="KW-0472">Membrane</keyword>
<keyword evidence="4" id="KW-1185">Reference proteome</keyword>
<proteinExistence type="predicted"/>
<dbReference type="Pfam" id="PF07584">
    <property type="entry name" value="BatA"/>
    <property type="match status" value="1"/>
</dbReference>
<feature type="transmembrane region" description="Helical" evidence="1">
    <location>
        <begin position="6"/>
        <end position="28"/>
    </location>
</feature>
<dbReference type="RefSeq" id="WP_247975513.1">
    <property type="nucleotide sequence ID" value="NZ_CP095848.1"/>
</dbReference>